<keyword evidence="2" id="KW-0805">Transcription regulation</keyword>
<evidence type="ECO:0000313" key="7">
    <source>
        <dbReference type="EMBL" id="PVH25930.1"/>
    </source>
</evidence>
<dbReference type="RefSeq" id="WP_116775501.1">
    <property type="nucleotide sequence ID" value="NZ_QDKG01000002.1"/>
</dbReference>
<evidence type="ECO:0000313" key="8">
    <source>
        <dbReference type="Proteomes" id="UP000245627"/>
    </source>
</evidence>
<evidence type="ECO:0000256" key="1">
    <source>
        <dbReference type="ARBA" id="ARBA00010641"/>
    </source>
</evidence>
<dbReference type="SUPFAM" id="SSF88946">
    <property type="entry name" value="Sigma2 domain of RNA polymerase sigma factors"/>
    <property type="match status" value="1"/>
</dbReference>
<evidence type="ECO:0000259" key="6">
    <source>
        <dbReference type="Pfam" id="PF08281"/>
    </source>
</evidence>
<evidence type="ECO:0000259" key="5">
    <source>
        <dbReference type="Pfam" id="PF04542"/>
    </source>
</evidence>
<keyword evidence="8" id="KW-1185">Reference proteome</keyword>
<dbReference type="SUPFAM" id="SSF88659">
    <property type="entry name" value="Sigma3 and sigma4 domains of RNA polymerase sigma factors"/>
    <property type="match status" value="1"/>
</dbReference>
<dbReference type="GO" id="GO:0016987">
    <property type="term" value="F:sigma factor activity"/>
    <property type="evidence" value="ECO:0007669"/>
    <property type="project" value="UniProtKB-KW"/>
</dbReference>
<sequence length="192" mass="22692">MEERSKHIDQYYIVGLKNRDKAIFEKVYDLYWSSLYISAFNVLRNKEQSEDVVQEVFSSLWNNAESLAILNLNAWLFSAVRYQVFNILRSGKVRTRFENLYIVEELTQNIGELKLVKEDLHRRMLEGIEQLPPRCREIFILSRIDRLSHHDIAVKLAISVKSVENQISIAQKKLRISLKDLAYLLPLLFYRS</sequence>
<dbReference type="Gene3D" id="1.10.10.10">
    <property type="entry name" value="Winged helix-like DNA-binding domain superfamily/Winged helix DNA-binding domain"/>
    <property type="match status" value="1"/>
</dbReference>
<evidence type="ECO:0000256" key="2">
    <source>
        <dbReference type="ARBA" id="ARBA00023015"/>
    </source>
</evidence>
<dbReference type="OrthoDB" id="665981at2"/>
<dbReference type="InterPro" id="IPR014284">
    <property type="entry name" value="RNA_pol_sigma-70_dom"/>
</dbReference>
<dbReference type="Pfam" id="PF08281">
    <property type="entry name" value="Sigma70_r4_2"/>
    <property type="match status" value="1"/>
</dbReference>
<evidence type="ECO:0000256" key="4">
    <source>
        <dbReference type="ARBA" id="ARBA00023163"/>
    </source>
</evidence>
<organism evidence="7 8">
    <name type="scientific">Sphingobacterium corticibacter</name>
    <dbReference type="NCBI Taxonomy" id="2171749"/>
    <lineage>
        <taxon>Bacteria</taxon>
        <taxon>Pseudomonadati</taxon>
        <taxon>Bacteroidota</taxon>
        <taxon>Sphingobacteriia</taxon>
        <taxon>Sphingobacteriales</taxon>
        <taxon>Sphingobacteriaceae</taxon>
        <taxon>Sphingobacterium</taxon>
    </lineage>
</organism>
<comment type="similarity">
    <text evidence="1">Belongs to the sigma-70 factor family. ECF subfamily.</text>
</comment>
<dbReference type="InterPro" id="IPR039425">
    <property type="entry name" value="RNA_pol_sigma-70-like"/>
</dbReference>
<comment type="caution">
    <text evidence="7">The sequence shown here is derived from an EMBL/GenBank/DDBJ whole genome shotgun (WGS) entry which is preliminary data.</text>
</comment>
<dbReference type="InterPro" id="IPR014327">
    <property type="entry name" value="RNA_pol_sigma70_bacteroid"/>
</dbReference>
<feature type="domain" description="RNA polymerase sigma factor 70 region 4 type 2" evidence="6">
    <location>
        <begin position="122"/>
        <end position="173"/>
    </location>
</feature>
<keyword evidence="3" id="KW-0731">Sigma factor</keyword>
<dbReference type="EMBL" id="QDKG01000002">
    <property type="protein sequence ID" value="PVH25930.1"/>
    <property type="molecule type" value="Genomic_DNA"/>
</dbReference>
<accession>A0A2T8HKM3</accession>
<feature type="domain" description="RNA polymerase sigma-70 region 2" evidence="5">
    <location>
        <begin position="38"/>
        <end position="90"/>
    </location>
</feature>
<dbReference type="GO" id="GO:0006352">
    <property type="term" value="P:DNA-templated transcription initiation"/>
    <property type="evidence" value="ECO:0007669"/>
    <property type="project" value="InterPro"/>
</dbReference>
<protein>
    <submittedName>
        <fullName evidence="7">RNA polymerase sigma-70 factor</fullName>
    </submittedName>
</protein>
<dbReference type="PANTHER" id="PTHR43133">
    <property type="entry name" value="RNA POLYMERASE ECF-TYPE SIGMA FACTO"/>
    <property type="match status" value="1"/>
</dbReference>
<keyword evidence="4" id="KW-0804">Transcription</keyword>
<dbReference type="GO" id="GO:0003677">
    <property type="term" value="F:DNA binding"/>
    <property type="evidence" value="ECO:0007669"/>
    <property type="project" value="InterPro"/>
</dbReference>
<dbReference type="PANTHER" id="PTHR43133:SF46">
    <property type="entry name" value="RNA POLYMERASE SIGMA-70 FACTOR ECF SUBFAMILY"/>
    <property type="match status" value="1"/>
</dbReference>
<reference evidence="7 8" key="1">
    <citation type="submission" date="2018-04" db="EMBL/GenBank/DDBJ databases">
        <title>Sphingobacterium cortibacter sp. nov.</title>
        <authorList>
            <person name="Li Y."/>
        </authorList>
    </citation>
    <scope>NUCLEOTIDE SEQUENCE [LARGE SCALE GENOMIC DNA]</scope>
    <source>
        <strain evidence="7 8">2c-3</strain>
    </source>
</reference>
<dbReference type="AlphaFoldDB" id="A0A2T8HKM3"/>
<dbReference type="Gene3D" id="1.10.1740.10">
    <property type="match status" value="1"/>
</dbReference>
<dbReference type="Pfam" id="PF04542">
    <property type="entry name" value="Sigma70_r2"/>
    <property type="match status" value="1"/>
</dbReference>
<dbReference type="NCBIfam" id="TIGR02985">
    <property type="entry name" value="Sig70_bacteroi1"/>
    <property type="match status" value="1"/>
</dbReference>
<dbReference type="InterPro" id="IPR013324">
    <property type="entry name" value="RNA_pol_sigma_r3/r4-like"/>
</dbReference>
<evidence type="ECO:0000256" key="3">
    <source>
        <dbReference type="ARBA" id="ARBA00023082"/>
    </source>
</evidence>
<dbReference type="InterPro" id="IPR007627">
    <property type="entry name" value="RNA_pol_sigma70_r2"/>
</dbReference>
<gene>
    <name evidence="7" type="ORF">DC487_08375</name>
</gene>
<dbReference type="InterPro" id="IPR036388">
    <property type="entry name" value="WH-like_DNA-bd_sf"/>
</dbReference>
<dbReference type="InterPro" id="IPR013249">
    <property type="entry name" value="RNA_pol_sigma70_r4_t2"/>
</dbReference>
<dbReference type="Proteomes" id="UP000245627">
    <property type="component" value="Unassembled WGS sequence"/>
</dbReference>
<name>A0A2T8HKM3_9SPHI</name>
<proteinExistence type="inferred from homology"/>
<dbReference type="InterPro" id="IPR013325">
    <property type="entry name" value="RNA_pol_sigma_r2"/>
</dbReference>
<dbReference type="NCBIfam" id="TIGR02937">
    <property type="entry name" value="sigma70-ECF"/>
    <property type="match status" value="1"/>
</dbReference>